<evidence type="ECO:0000256" key="1">
    <source>
        <dbReference type="ARBA" id="ARBA00022443"/>
    </source>
</evidence>
<dbReference type="InterPro" id="IPR036028">
    <property type="entry name" value="SH3-like_dom_sf"/>
</dbReference>
<evidence type="ECO:0000313" key="7">
    <source>
        <dbReference type="Proteomes" id="UP001279410"/>
    </source>
</evidence>
<feature type="domain" description="SH3" evidence="5">
    <location>
        <begin position="74"/>
        <end position="104"/>
    </location>
</feature>
<dbReference type="AlphaFoldDB" id="A0AAD3MRA4"/>
<name>A0AAD3MRA4_LATJO</name>
<keyword evidence="1" id="KW-0728">SH3 domain</keyword>
<evidence type="ECO:0000313" key="6">
    <source>
        <dbReference type="EMBL" id="GLD59937.1"/>
    </source>
</evidence>
<dbReference type="InterPro" id="IPR001452">
    <property type="entry name" value="SH3_domain"/>
</dbReference>
<dbReference type="Gene3D" id="2.30.30.40">
    <property type="entry name" value="SH3 Domains"/>
    <property type="match status" value="1"/>
</dbReference>
<evidence type="ECO:0000256" key="3">
    <source>
        <dbReference type="ARBA" id="ARBA00037432"/>
    </source>
</evidence>
<gene>
    <name evidence="6" type="ORF">AKAME5_002896400</name>
</gene>
<dbReference type="SUPFAM" id="SSF50044">
    <property type="entry name" value="SH3-domain"/>
    <property type="match status" value="1"/>
</dbReference>
<reference evidence="6" key="1">
    <citation type="submission" date="2022-08" db="EMBL/GenBank/DDBJ databases">
        <title>Genome sequencing of akame (Lates japonicus).</title>
        <authorList>
            <person name="Hashiguchi Y."/>
            <person name="Takahashi H."/>
        </authorList>
    </citation>
    <scope>NUCLEOTIDE SEQUENCE</scope>
    <source>
        <strain evidence="6">Kochi</strain>
    </source>
</reference>
<evidence type="ECO:0000256" key="2">
    <source>
        <dbReference type="ARBA" id="ARBA00023043"/>
    </source>
</evidence>
<proteinExistence type="predicted"/>
<organism evidence="6 7">
    <name type="scientific">Lates japonicus</name>
    <name type="common">Japanese lates</name>
    <dbReference type="NCBI Taxonomy" id="270547"/>
    <lineage>
        <taxon>Eukaryota</taxon>
        <taxon>Metazoa</taxon>
        <taxon>Chordata</taxon>
        <taxon>Craniata</taxon>
        <taxon>Vertebrata</taxon>
        <taxon>Euteleostomi</taxon>
        <taxon>Actinopterygii</taxon>
        <taxon>Neopterygii</taxon>
        <taxon>Teleostei</taxon>
        <taxon>Neoteleostei</taxon>
        <taxon>Acanthomorphata</taxon>
        <taxon>Carangaria</taxon>
        <taxon>Carangaria incertae sedis</taxon>
        <taxon>Centropomidae</taxon>
        <taxon>Lates</taxon>
    </lineage>
</organism>
<evidence type="ECO:0000256" key="4">
    <source>
        <dbReference type="ARBA" id="ARBA00040640"/>
    </source>
</evidence>
<dbReference type="EMBL" id="BRZM01004829">
    <property type="protein sequence ID" value="GLD59937.1"/>
    <property type="molecule type" value="Genomic_DNA"/>
</dbReference>
<comment type="caution">
    <text evidence="6">The sequence shown here is derived from an EMBL/GenBank/DDBJ whole genome shotgun (WGS) entry which is preliminary data.</text>
</comment>
<comment type="function">
    <text evidence="3">Induces bone resorption, acting probably through a signaling cascade which results in the secretion of factor(s) enhancing osteoclast formation and activity.</text>
</comment>
<accession>A0AAD3MRA4</accession>
<dbReference type="Pfam" id="PF07653">
    <property type="entry name" value="SH3_2"/>
    <property type="match status" value="1"/>
</dbReference>
<protein>
    <recommendedName>
        <fullName evidence="4">Osteoclast-stimulating factor 1</fullName>
    </recommendedName>
</protein>
<dbReference type="Proteomes" id="UP001279410">
    <property type="component" value="Unassembled WGS sequence"/>
</dbReference>
<evidence type="ECO:0000259" key="5">
    <source>
        <dbReference type="Pfam" id="PF07653"/>
    </source>
</evidence>
<keyword evidence="7" id="KW-1185">Reference proteome</keyword>
<keyword evidence="2" id="KW-0040">ANK repeat</keyword>
<sequence>METDDQLQMEECCLGWVLHGCGWSERCWFLILGSSRPQTTISHQAPPGGATRLTDRPGAQCKATLRTDGPPACDIIDIIKEDASGWWTGRLRGKQGLFPNNYVTKI</sequence>
<dbReference type="FunFam" id="2.30.30.40:FF:000072">
    <property type="entry name" value="Unconventional Myosin IB"/>
    <property type="match status" value="1"/>
</dbReference>